<gene>
    <name evidence="2" type="ORF">GCK72_002196</name>
</gene>
<feature type="region of interest" description="Disordered" evidence="1">
    <location>
        <begin position="91"/>
        <end position="149"/>
    </location>
</feature>
<dbReference type="KEGG" id="crq:GCK72_002196"/>
<proteinExistence type="predicted"/>
<dbReference type="EMBL" id="WUAV01000001">
    <property type="protein sequence ID" value="KAF1770378.1"/>
    <property type="molecule type" value="Genomic_DNA"/>
</dbReference>
<evidence type="ECO:0000313" key="3">
    <source>
        <dbReference type="Proteomes" id="UP000483820"/>
    </source>
</evidence>
<feature type="region of interest" description="Disordered" evidence="1">
    <location>
        <begin position="1"/>
        <end position="55"/>
    </location>
</feature>
<dbReference type="CTD" id="9809298"/>
<accession>A0A6A5HR30</accession>
<evidence type="ECO:0000256" key="1">
    <source>
        <dbReference type="SAM" id="MobiDB-lite"/>
    </source>
</evidence>
<reference evidence="2 3" key="1">
    <citation type="submission" date="2019-12" db="EMBL/GenBank/DDBJ databases">
        <title>Chromosome-level assembly of the Caenorhabditis remanei genome.</title>
        <authorList>
            <person name="Teterina A.A."/>
            <person name="Willis J.H."/>
            <person name="Phillips P.C."/>
        </authorList>
    </citation>
    <scope>NUCLEOTIDE SEQUENCE [LARGE SCALE GENOMIC DNA]</scope>
    <source>
        <strain evidence="2 3">PX506</strain>
        <tissue evidence="2">Whole organism</tissue>
    </source>
</reference>
<organism evidence="2 3">
    <name type="scientific">Caenorhabditis remanei</name>
    <name type="common">Caenorhabditis vulgaris</name>
    <dbReference type="NCBI Taxonomy" id="31234"/>
    <lineage>
        <taxon>Eukaryota</taxon>
        <taxon>Metazoa</taxon>
        <taxon>Ecdysozoa</taxon>
        <taxon>Nematoda</taxon>
        <taxon>Chromadorea</taxon>
        <taxon>Rhabditida</taxon>
        <taxon>Rhabditina</taxon>
        <taxon>Rhabditomorpha</taxon>
        <taxon>Rhabditoidea</taxon>
        <taxon>Rhabditidae</taxon>
        <taxon>Peloderinae</taxon>
        <taxon>Caenorhabditis</taxon>
    </lineage>
</organism>
<protein>
    <submittedName>
        <fullName evidence="2">Uncharacterized protein</fullName>
    </submittedName>
</protein>
<dbReference type="AlphaFoldDB" id="A0A6A5HR30"/>
<dbReference type="RefSeq" id="XP_053591952.1">
    <property type="nucleotide sequence ID" value="XM_053723307.1"/>
</dbReference>
<feature type="compositionally biased region" description="Basic and acidic residues" evidence="1">
    <location>
        <begin position="102"/>
        <end position="116"/>
    </location>
</feature>
<sequence length="378" mass="43244">MMSSNSILPFPSECRSVGRPSRITPAFHSMDDNISKKRQRNLSEPTDENRKRVYNAEGKFSNNSCTRIVSETEGGHYNIPKSIEVVDEMNDHHSDSNSSMDDEGKKLDNDEGREDPVFDTDEFQPSEIVSNKNDRGKEPNVSVVNEEKEEELRDNRGTFFEHFFHDSLPIDFEFDGNSLHAIGNDIMAKRIEEKFKIMQKLAHLIGCGLDCHFRLAHSEFKLLMMVRGAPRVLFGSAVSVVPDPTNIRKYATAGQFIEDAQATFFESILQLMPRNLESIETTLKVSLFEGTQDMGVSKLYDFLRNILPIVWTVQDVSSQEHHFDLSPIRNEIKQCGEMHLLKLENDHPGFTDRWCSECGVGRAQTFSEFMEKKFNTFN</sequence>
<name>A0A6A5HR30_CAERE</name>
<dbReference type="Proteomes" id="UP000483820">
    <property type="component" value="Chromosome I"/>
</dbReference>
<dbReference type="GeneID" id="9809298"/>
<comment type="caution">
    <text evidence="2">The sequence shown here is derived from an EMBL/GenBank/DDBJ whole genome shotgun (WGS) entry which is preliminary data.</text>
</comment>
<evidence type="ECO:0000313" key="2">
    <source>
        <dbReference type="EMBL" id="KAF1770378.1"/>
    </source>
</evidence>